<feature type="compositionally biased region" description="Polar residues" evidence="1">
    <location>
        <begin position="117"/>
        <end position="127"/>
    </location>
</feature>
<name>A0A183AMX8_9TREM</name>
<evidence type="ECO:0000313" key="2">
    <source>
        <dbReference type="EMBL" id="VDP83227.1"/>
    </source>
</evidence>
<accession>A0A183AMX8</accession>
<reference evidence="4" key="1">
    <citation type="submission" date="2016-06" db="UniProtKB">
        <authorList>
            <consortium name="WormBaseParasite"/>
        </authorList>
    </citation>
    <scope>IDENTIFICATION</scope>
</reference>
<sequence length="145" mass="15200">MVLVPVRKDYPVSALLALLGFTDSADDPNGTNVNNQSSLQPPTTSAAQSTPAADSAAQLHPSRSRRVPRSRILDESLGVRSHANPSVDDQPSPGPSALTVPGEVSLPETSAPVIQSALLSQTDTQQCVRDEEDAGEESMRLGDAD</sequence>
<gene>
    <name evidence="2" type="ORF">ECPE_LOCUS8314</name>
</gene>
<dbReference type="Proteomes" id="UP000272942">
    <property type="component" value="Unassembled WGS sequence"/>
</dbReference>
<evidence type="ECO:0000256" key="1">
    <source>
        <dbReference type="SAM" id="MobiDB-lite"/>
    </source>
</evidence>
<dbReference type="AlphaFoldDB" id="A0A183AMX8"/>
<dbReference type="EMBL" id="UZAN01045803">
    <property type="protein sequence ID" value="VDP83227.1"/>
    <property type="molecule type" value="Genomic_DNA"/>
</dbReference>
<organism evidence="4">
    <name type="scientific">Echinostoma caproni</name>
    <dbReference type="NCBI Taxonomy" id="27848"/>
    <lineage>
        <taxon>Eukaryota</taxon>
        <taxon>Metazoa</taxon>
        <taxon>Spiralia</taxon>
        <taxon>Lophotrochozoa</taxon>
        <taxon>Platyhelminthes</taxon>
        <taxon>Trematoda</taxon>
        <taxon>Digenea</taxon>
        <taxon>Plagiorchiida</taxon>
        <taxon>Echinostomata</taxon>
        <taxon>Echinostomatoidea</taxon>
        <taxon>Echinostomatidae</taxon>
        <taxon>Echinostoma</taxon>
    </lineage>
</organism>
<proteinExistence type="predicted"/>
<feature type="compositionally biased region" description="Low complexity" evidence="1">
    <location>
        <begin position="40"/>
        <end position="58"/>
    </location>
</feature>
<feature type="compositionally biased region" description="Polar residues" evidence="1">
    <location>
        <begin position="29"/>
        <end position="39"/>
    </location>
</feature>
<feature type="region of interest" description="Disordered" evidence="1">
    <location>
        <begin position="24"/>
        <end position="145"/>
    </location>
</feature>
<evidence type="ECO:0000313" key="4">
    <source>
        <dbReference type="WBParaSite" id="ECPE_0000833901-mRNA-1"/>
    </source>
</evidence>
<keyword evidence="3" id="KW-1185">Reference proteome</keyword>
<protein>
    <submittedName>
        <fullName evidence="2 4">Uncharacterized protein</fullName>
    </submittedName>
</protein>
<dbReference type="WBParaSite" id="ECPE_0000833901-mRNA-1">
    <property type="protein sequence ID" value="ECPE_0000833901-mRNA-1"/>
    <property type="gene ID" value="ECPE_0000833901"/>
</dbReference>
<reference evidence="2 3" key="2">
    <citation type="submission" date="2018-11" db="EMBL/GenBank/DDBJ databases">
        <authorList>
            <consortium name="Pathogen Informatics"/>
        </authorList>
    </citation>
    <scope>NUCLEOTIDE SEQUENCE [LARGE SCALE GENOMIC DNA]</scope>
    <source>
        <strain evidence="2 3">Egypt</strain>
    </source>
</reference>
<evidence type="ECO:0000313" key="3">
    <source>
        <dbReference type="Proteomes" id="UP000272942"/>
    </source>
</evidence>